<reference evidence="1 2" key="1">
    <citation type="submission" date="2020-07" db="EMBL/GenBank/DDBJ databases">
        <title>Spirosoma foliorum sp. nov., isolated from the leaves on the Nejang mountain Korea, Republic of.</title>
        <authorList>
            <person name="Ho H."/>
            <person name="Lee Y.-J."/>
            <person name="Nurcahyanto D.-A."/>
            <person name="Kim S.-G."/>
        </authorList>
    </citation>
    <scope>NUCLEOTIDE SEQUENCE [LARGE SCALE GENOMIC DNA]</scope>
    <source>
        <strain evidence="1 2">PL0136</strain>
    </source>
</reference>
<dbReference type="Proteomes" id="UP000515369">
    <property type="component" value="Chromosome"/>
</dbReference>
<protein>
    <submittedName>
        <fullName evidence="1">Uncharacterized protein</fullName>
    </submittedName>
</protein>
<organism evidence="1 2">
    <name type="scientific">Spirosoma foliorum</name>
    <dbReference type="NCBI Taxonomy" id="2710596"/>
    <lineage>
        <taxon>Bacteria</taxon>
        <taxon>Pseudomonadati</taxon>
        <taxon>Bacteroidota</taxon>
        <taxon>Cytophagia</taxon>
        <taxon>Cytophagales</taxon>
        <taxon>Cytophagaceae</taxon>
        <taxon>Spirosoma</taxon>
    </lineage>
</organism>
<proteinExistence type="predicted"/>
<dbReference type="AlphaFoldDB" id="A0A7G5GT21"/>
<sequence length="76" mass="8472">MALTEQALDYLEKQIPELAEQATRQAYWQTLASGDSAYVVDNGNIVEVKPDGTRTVVKVIPKPQTVQQQHYTIPSV</sequence>
<accession>A0A7G5GT21</accession>
<evidence type="ECO:0000313" key="2">
    <source>
        <dbReference type="Proteomes" id="UP000515369"/>
    </source>
</evidence>
<dbReference type="EMBL" id="CP059732">
    <property type="protein sequence ID" value="QMW02013.1"/>
    <property type="molecule type" value="Genomic_DNA"/>
</dbReference>
<evidence type="ECO:0000313" key="1">
    <source>
        <dbReference type="EMBL" id="QMW02013.1"/>
    </source>
</evidence>
<keyword evidence="2" id="KW-1185">Reference proteome</keyword>
<name>A0A7G5GT21_9BACT</name>
<dbReference type="KEGG" id="sfol:H3H32_29415"/>
<gene>
    <name evidence="1" type="ORF">H3H32_29415</name>
</gene>
<dbReference type="RefSeq" id="WP_182459287.1">
    <property type="nucleotide sequence ID" value="NZ_CP059732.1"/>
</dbReference>